<dbReference type="PANTHER" id="PTHR43004:SF19">
    <property type="entry name" value="BINDING MONOOXYGENASE, PUTATIVE (JCVI)-RELATED"/>
    <property type="match status" value="1"/>
</dbReference>
<keyword evidence="2" id="KW-0285">Flavoprotein</keyword>
<gene>
    <name evidence="6" type="ORF">KVT40_005619</name>
</gene>
<evidence type="ECO:0000256" key="3">
    <source>
        <dbReference type="ARBA" id="ARBA00022827"/>
    </source>
</evidence>
<dbReference type="PANTHER" id="PTHR43004">
    <property type="entry name" value="TRK SYSTEM POTASSIUM UPTAKE PROTEIN"/>
    <property type="match status" value="1"/>
</dbReference>
<reference evidence="6" key="1">
    <citation type="submission" date="2021-07" db="EMBL/GenBank/DDBJ databases">
        <title>Elsinoe batatas strain:CRI-CJ2 Genome sequencing and assembly.</title>
        <authorList>
            <person name="Huang L."/>
        </authorList>
    </citation>
    <scope>NUCLEOTIDE SEQUENCE</scope>
    <source>
        <strain evidence="6">CRI-CJ2</strain>
    </source>
</reference>
<dbReference type="Proteomes" id="UP000809789">
    <property type="component" value="Unassembled WGS sequence"/>
</dbReference>
<dbReference type="Gene3D" id="3.50.50.60">
    <property type="entry name" value="FAD/NAD(P)-binding domain"/>
    <property type="match status" value="2"/>
</dbReference>
<dbReference type="GO" id="GO:0071949">
    <property type="term" value="F:FAD binding"/>
    <property type="evidence" value="ECO:0007669"/>
    <property type="project" value="InterPro"/>
</dbReference>
<dbReference type="InterPro" id="IPR002938">
    <property type="entry name" value="FAD-bd"/>
</dbReference>
<feature type="domain" description="FAD-binding" evidence="5">
    <location>
        <begin position="68"/>
        <end position="295"/>
    </location>
</feature>
<dbReference type="AlphaFoldDB" id="A0A8K0KZ59"/>
<evidence type="ECO:0000313" key="6">
    <source>
        <dbReference type="EMBL" id="KAG8626674.1"/>
    </source>
</evidence>
<dbReference type="Gene3D" id="3.30.70.2450">
    <property type="match status" value="1"/>
</dbReference>
<evidence type="ECO:0000313" key="7">
    <source>
        <dbReference type="Proteomes" id="UP000809789"/>
    </source>
</evidence>
<dbReference type="SUPFAM" id="SSF51905">
    <property type="entry name" value="FAD/NAD(P)-binding domain"/>
    <property type="match status" value="1"/>
</dbReference>
<evidence type="ECO:0000256" key="4">
    <source>
        <dbReference type="ARBA" id="ARBA00023002"/>
    </source>
</evidence>
<protein>
    <recommendedName>
        <fullName evidence="5">FAD-binding domain-containing protein</fullName>
    </recommendedName>
</protein>
<sequence>MATSSTHSAVIIIGAGPVGLLTALNLARLSVPVLVLDDVRAKSMVNNILSYWVGRGKDKQRKFRSGINCGQNVLAETIMEHSLGKYGDVAKVEFGKTLEGIDQDENGVEITCKDTPSGEAVRYRCDWLVGTDGAGSAVRRSLGIEFEGFSWPKEDFVATSIRYPFEKYGFTTANFIMDPVHWAVITVIDDSGLWRCAFGVKAGMTNEDIKAELEEHYKEIFPGWPGEGYELRCARQFRKGRCLLAGDAAHSNNPIGGLGLTTGLLDAGPLGRALAAVIRDAAPDTLLDTWAESRRHKWLEFTNGFSIENKRMVLRGGYSDDPLGIWKLDETSREHGMDDWVKTATPDKKEADLAMYDALHDKAAQMKNRMKQWDIGMDPRWMERY</sequence>
<organism evidence="6 7">
    <name type="scientific">Elsinoe batatas</name>
    <dbReference type="NCBI Taxonomy" id="2601811"/>
    <lineage>
        <taxon>Eukaryota</taxon>
        <taxon>Fungi</taxon>
        <taxon>Dikarya</taxon>
        <taxon>Ascomycota</taxon>
        <taxon>Pezizomycotina</taxon>
        <taxon>Dothideomycetes</taxon>
        <taxon>Dothideomycetidae</taxon>
        <taxon>Myriangiales</taxon>
        <taxon>Elsinoaceae</taxon>
        <taxon>Elsinoe</taxon>
    </lineage>
</organism>
<keyword evidence="4" id="KW-0560">Oxidoreductase</keyword>
<keyword evidence="3" id="KW-0274">FAD</keyword>
<dbReference type="GO" id="GO:0016709">
    <property type="term" value="F:oxidoreductase activity, acting on paired donors, with incorporation or reduction of molecular oxygen, NAD(P)H as one donor, and incorporation of one atom of oxygen"/>
    <property type="evidence" value="ECO:0007669"/>
    <property type="project" value="UniProtKB-ARBA"/>
</dbReference>
<dbReference type="EMBL" id="JAESVG020000006">
    <property type="protein sequence ID" value="KAG8626674.1"/>
    <property type="molecule type" value="Genomic_DNA"/>
</dbReference>
<comment type="cofactor">
    <cofactor evidence="1">
        <name>FAD</name>
        <dbReference type="ChEBI" id="CHEBI:57692"/>
    </cofactor>
</comment>
<accession>A0A8K0KZ59</accession>
<name>A0A8K0KZ59_9PEZI</name>
<dbReference type="PRINTS" id="PR00420">
    <property type="entry name" value="RNGMNOXGNASE"/>
</dbReference>
<dbReference type="Pfam" id="PF01494">
    <property type="entry name" value="FAD_binding_3"/>
    <property type="match status" value="1"/>
</dbReference>
<proteinExistence type="predicted"/>
<comment type="caution">
    <text evidence="6">The sequence shown here is derived from an EMBL/GenBank/DDBJ whole genome shotgun (WGS) entry which is preliminary data.</text>
</comment>
<evidence type="ECO:0000256" key="2">
    <source>
        <dbReference type="ARBA" id="ARBA00022630"/>
    </source>
</evidence>
<evidence type="ECO:0000259" key="5">
    <source>
        <dbReference type="Pfam" id="PF01494"/>
    </source>
</evidence>
<dbReference type="InterPro" id="IPR036188">
    <property type="entry name" value="FAD/NAD-bd_sf"/>
</dbReference>
<dbReference type="InterPro" id="IPR050641">
    <property type="entry name" value="RIFMO-like"/>
</dbReference>
<keyword evidence="7" id="KW-1185">Reference proteome</keyword>
<dbReference type="OrthoDB" id="2096480at2759"/>
<evidence type="ECO:0000256" key="1">
    <source>
        <dbReference type="ARBA" id="ARBA00001974"/>
    </source>
</evidence>